<dbReference type="Pfam" id="PF01588">
    <property type="entry name" value="tRNA_bind"/>
    <property type="match status" value="1"/>
</dbReference>
<dbReference type="Gene3D" id="3.40.50.620">
    <property type="entry name" value="HUPs"/>
    <property type="match status" value="1"/>
</dbReference>
<evidence type="ECO:0000313" key="20">
    <source>
        <dbReference type="Proteomes" id="UP000037460"/>
    </source>
</evidence>
<comment type="caution">
    <text evidence="19">The sequence shown here is derived from an EMBL/GenBank/DDBJ whole genome shotgun (WGS) entry which is preliminary data.</text>
</comment>
<dbReference type="SUPFAM" id="SSF53187">
    <property type="entry name" value="Zn-dependent exopeptidases"/>
    <property type="match status" value="1"/>
</dbReference>
<comment type="caution">
    <text evidence="14">Lacks conserved residue(s) required for the propagation of feature annotation.</text>
</comment>
<sequence length="1617" mass="175220">MLTLFGVEQLKNQQRLHSLASVAQRTPQAKGTPGAPGSTPLKQESVPSILGMRRSQHIQITLSRFRGAREPVRMHLAIVTLDASVLNASGSAEDLPALISCLPTEEESEQISAHLALISPEVPRPERPLLAEADEFLHRMMALPRVGPRLSAYMTAKAIGPLARTLQRQLEYAVAGASQARTSSAMQRALGVVLAVGNAMNEGTARGEASAFGLEVLSVLMTVKSTKGGEVTLMHYVAEQCAELGANAAALRMELKRLPEAAALDLGEVYKEAARLRTEMTELELEVIRAAEEAQRRAKNAATGVAVVAVEADGDAHAESDGEGVANGSREPGALAQLAKETNEFGAWAAEPPPSEWENYQAAAPEVAAYFCRRVCAVLHASVREAKELVIAVEAAVQRSETELRKLLKASDPDQQGPAFVASAKQDAPPQLAPPPPKPETQPQQVAAAAAASSSASAAGPPELEFDGTSFESANLASAKLVSLQPCEYDLQIRPDTLNSRHRVWFYFSVKGARAGQKVVFNILGYSKTKSLFRDGMAPVVCTSARPYWERMPPQSVFYYRSPRHNKDYVLSFPFCFERADETYYFAYCFPYTYSYLQRFLLALEHKALPCLHRELLCRSIQERRLDLLTISSPANLALDAAIRAGHAMILDMHAHSTCMNGFIFANLPEDLREMDSVTAFPRCLANQAKDFSSAGCKFDRDESKAGTGRRALSEMLPGVHCYTLEVSMFCAAQGNARPARALASTGGSCSDSIAFVLLRPAVIKGSLVSEICLRFERRGLTLCAMRMLKPGADLSKNHYGSVPKSELVELVSVLAPGPVIVTLWKGPNALSTVRTLVGDDDPARALPGSIRGDLSVVKVTADPLIELAKDDADVARLPESATLPPLPPKPECGSYFISTAINYANGPPHMGHAYEAIAADVIARYHRAYGREVFFLTGADEHGQKIADTAAAQGLQPIELCNKHVAQFQELDHALNCRYDGYVRTTSDAHKTIARKLWAKCEQQGGVYLGMYVGWYNVREETFVTDSDALANDYKDPSSGVPLKKMEEPSYFFKLSEYQQKLIEHIQTHADFIVPEARRNEVLERLAVPLKDLSVSRTTFDWGISVPGDIPGHVMYVWFDALSNYITAIGYDPTAPDPSRSSPLAHFWPASCHLIGKDIIWFHCVIWPALLMCAGVPLPKTVLAHGFVHGPDGRKMSKSYGNVVDPYDVLARFPVDSFRFFLMRECTFGGDVTFNETALALRHNAELADTFGNLVNRSLNLCKSYTDGKIPSQLPCEIDLDVDKLRTATEAAYKNYQIDVAASLATSALSTVNKFLTDKEPWKIKDDPHKRLVILRTTLEAIYVACHFLAPFLTDGVGRVFTMLGTPPLPICQLRSTLTNLQPGTLTSVGDIMYAKVDTAEALAAQASAAAAEEEKKKKAASAKKQAAAAAAEKAAEEAAAGGGVGIVDGTSVAILDIRVGLIVAVERHPEADGLYVEQIDLGEGAPRTVVSGLVKHVPIEQMRNRKVIVLCNLKPSKLKNVESQAMVLCGKARDEPCSKIEIIDPPAGAAVGERIAFAGVSGEPLDVLPPKKKLWEKLQPHFEISAGCVPTFHGLSFDTSAGACTVASLAGGAVG</sequence>
<dbReference type="PANTHER" id="PTHR43326:SF2">
    <property type="entry name" value="METHIONINE--TRNA LIGASE"/>
    <property type="match status" value="1"/>
</dbReference>
<dbReference type="Proteomes" id="UP000037460">
    <property type="component" value="Unassembled WGS sequence"/>
</dbReference>
<dbReference type="InterPro" id="IPR040626">
    <property type="entry name" value="Pepdidase_M14_N"/>
</dbReference>
<dbReference type="InterPro" id="IPR041872">
    <property type="entry name" value="Anticodon_Met"/>
</dbReference>
<dbReference type="FunFam" id="2.40.50.140:FF:000047">
    <property type="entry name" value="tyrosine--tRNA ligase, cytoplasmic isoform X2"/>
    <property type="match status" value="1"/>
</dbReference>
<proteinExistence type="inferred from homology"/>
<dbReference type="SUPFAM" id="SSF50249">
    <property type="entry name" value="Nucleic acid-binding proteins"/>
    <property type="match status" value="1"/>
</dbReference>
<dbReference type="PANTHER" id="PTHR43326">
    <property type="entry name" value="METHIONYL-TRNA SYNTHETASE"/>
    <property type="match status" value="1"/>
</dbReference>
<dbReference type="Gene3D" id="1.10.730.10">
    <property type="entry name" value="Isoleucyl-tRNA Synthetase, Domain 1"/>
    <property type="match status" value="1"/>
</dbReference>
<evidence type="ECO:0000256" key="14">
    <source>
        <dbReference type="PROSITE-ProRule" id="PRU00706"/>
    </source>
</evidence>
<dbReference type="InterPro" id="IPR014729">
    <property type="entry name" value="Rossmann-like_a/b/a_fold"/>
</dbReference>
<dbReference type="EC" id="6.1.1.10" evidence="2"/>
<dbReference type="GO" id="GO:0006431">
    <property type="term" value="P:methionyl-tRNA aminoacylation"/>
    <property type="evidence" value="ECO:0007669"/>
    <property type="project" value="InterPro"/>
</dbReference>
<dbReference type="Pfam" id="PF00334">
    <property type="entry name" value="NDK"/>
    <property type="match status" value="1"/>
</dbReference>
<keyword evidence="9" id="KW-0648">Protein biosynthesis</keyword>
<dbReference type="Pfam" id="PF02181">
    <property type="entry name" value="FH2"/>
    <property type="match status" value="1"/>
</dbReference>
<keyword evidence="4 13" id="KW-0820">tRNA-binding</keyword>
<dbReference type="Pfam" id="PF09334">
    <property type="entry name" value="tRNA-synt_1g"/>
    <property type="match status" value="2"/>
</dbReference>
<dbReference type="InterPro" id="IPR036850">
    <property type="entry name" value="NDK-like_dom_sf"/>
</dbReference>
<evidence type="ECO:0000256" key="3">
    <source>
        <dbReference type="ARBA" id="ARBA00022490"/>
    </source>
</evidence>
<feature type="compositionally biased region" description="Pro residues" evidence="16">
    <location>
        <begin position="431"/>
        <end position="440"/>
    </location>
</feature>
<gene>
    <name evidence="19" type="ORF">Ctob_013426</name>
</gene>
<evidence type="ECO:0000313" key="19">
    <source>
        <dbReference type="EMBL" id="KOO34416.1"/>
    </source>
</evidence>
<dbReference type="GO" id="GO:0005737">
    <property type="term" value="C:cytoplasm"/>
    <property type="evidence" value="ECO:0007669"/>
    <property type="project" value="UniProtKB-SubCell"/>
</dbReference>
<comment type="subcellular location">
    <subcellularLocation>
        <location evidence="1">Cytoplasm</location>
    </subcellularLocation>
</comment>
<dbReference type="FunFam" id="2.170.220.10:FF:000002">
    <property type="entry name" value="Methionine--tRNA ligase"/>
    <property type="match status" value="1"/>
</dbReference>
<evidence type="ECO:0000256" key="9">
    <source>
        <dbReference type="ARBA" id="ARBA00022917"/>
    </source>
</evidence>
<dbReference type="GO" id="GO:0000049">
    <property type="term" value="F:tRNA binding"/>
    <property type="evidence" value="ECO:0007669"/>
    <property type="project" value="UniProtKB-UniRule"/>
</dbReference>
<evidence type="ECO:0000256" key="16">
    <source>
        <dbReference type="SAM" id="MobiDB-lite"/>
    </source>
</evidence>
<dbReference type="SMART" id="SM00562">
    <property type="entry name" value="NDK"/>
    <property type="match status" value="1"/>
</dbReference>
<dbReference type="EMBL" id="JWZX01001229">
    <property type="protein sequence ID" value="KOO34416.1"/>
    <property type="molecule type" value="Genomic_DNA"/>
</dbReference>
<keyword evidence="15" id="KW-0175">Coiled coil</keyword>
<keyword evidence="10 19" id="KW-0030">Aminoacyl-tRNA synthetase</keyword>
<dbReference type="SUPFAM" id="SSF54919">
    <property type="entry name" value="Nucleoside diphosphate kinase, NDK"/>
    <property type="match status" value="1"/>
</dbReference>
<reference evidence="20" key="1">
    <citation type="journal article" date="2015" name="PLoS Genet.">
        <title>Genome Sequence and Transcriptome Analyses of Chrysochromulina tobin: Metabolic Tools for Enhanced Algal Fitness in the Prominent Order Prymnesiales (Haptophyceae).</title>
        <authorList>
            <person name="Hovde B.T."/>
            <person name="Deodato C.R."/>
            <person name="Hunsperger H.M."/>
            <person name="Ryken S.A."/>
            <person name="Yost W."/>
            <person name="Jha R.K."/>
            <person name="Patterson J."/>
            <person name="Monnat R.J. Jr."/>
            <person name="Barlow S.B."/>
            <person name="Starkenburg S.R."/>
            <person name="Cattolico R.A."/>
        </authorList>
    </citation>
    <scope>NUCLEOTIDE SEQUENCE</scope>
    <source>
        <strain evidence="20">CCMP291</strain>
    </source>
</reference>
<dbReference type="Pfam" id="PF19303">
    <property type="entry name" value="Anticodon_3"/>
    <property type="match status" value="1"/>
</dbReference>
<dbReference type="PRINTS" id="PR01041">
    <property type="entry name" value="TRNASYNTHMET"/>
</dbReference>
<feature type="compositionally biased region" description="Low complexity" evidence="16">
    <location>
        <begin position="441"/>
        <end position="459"/>
    </location>
</feature>
<dbReference type="SUPFAM" id="SSF101447">
    <property type="entry name" value="Formin homology 2 domain (FH2 domain)"/>
    <property type="match status" value="1"/>
</dbReference>
<dbReference type="InterPro" id="IPR009080">
    <property type="entry name" value="tRNAsynth_Ia_anticodon-bd"/>
</dbReference>
<keyword evidence="6" id="KW-0547">Nucleotide-binding</keyword>
<keyword evidence="20" id="KW-1185">Reference proteome</keyword>
<dbReference type="CDD" id="cd00814">
    <property type="entry name" value="MetRS_core"/>
    <property type="match status" value="1"/>
</dbReference>
<dbReference type="SUPFAM" id="SSF52374">
    <property type="entry name" value="Nucleotidylyl transferase"/>
    <property type="match status" value="1"/>
</dbReference>
<dbReference type="PROSITE" id="PS50886">
    <property type="entry name" value="TRBD"/>
    <property type="match status" value="1"/>
</dbReference>
<dbReference type="InterPro" id="IPR023457">
    <property type="entry name" value="Met-tRNA_synth_2"/>
</dbReference>
<evidence type="ECO:0000256" key="12">
    <source>
        <dbReference type="ARBA" id="ARBA00047364"/>
    </source>
</evidence>
<keyword evidence="7" id="KW-0067">ATP-binding</keyword>
<keyword evidence="3" id="KW-0963">Cytoplasm</keyword>
<evidence type="ECO:0000256" key="1">
    <source>
        <dbReference type="ARBA" id="ARBA00004496"/>
    </source>
</evidence>
<feature type="domain" description="FH2" evidence="18">
    <location>
        <begin position="1"/>
        <end position="419"/>
    </location>
</feature>
<feature type="domain" description="TRNA-binding" evidence="17">
    <location>
        <begin position="1453"/>
        <end position="1558"/>
    </location>
</feature>
<dbReference type="InterPro" id="IPR015425">
    <property type="entry name" value="FH2_Formin"/>
</dbReference>
<dbReference type="Gene3D" id="2.170.220.10">
    <property type="match status" value="1"/>
</dbReference>
<name>A0A0M0K6C1_9EUKA</name>
<evidence type="ECO:0000256" key="10">
    <source>
        <dbReference type="ARBA" id="ARBA00023146"/>
    </source>
</evidence>
<evidence type="ECO:0000256" key="15">
    <source>
        <dbReference type="SAM" id="Coils"/>
    </source>
</evidence>
<keyword evidence="5" id="KW-0436">Ligase</keyword>
<evidence type="ECO:0000256" key="6">
    <source>
        <dbReference type="ARBA" id="ARBA00022741"/>
    </source>
</evidence>
<dbReference type="Gene3D" id="3.30.70.141">
    <property type="entry name" value="Nucleoside diphosphate kinase-like domain"/>
    <property type="match status" value="1"/>
</dbReference>
<dbReference type="Gene3D" id="2.60.40.3120">
    <property type="match status" value="1"/>
</dbReference>
<keyword evidence="8 13" id="KW-0694">RNA-binding</keyword>
<feature type="coiled-coil region" evidence="15">
    <location>
        <begin position="1398"/>
        <end position="1439"/>
    </location>
</feature>
<feature type="coiled-coil region" evidence="15">
    <location>
        <begin position="266"/>
        <end position="293"/>
    </location>
</feature>
<dbReference type="InterPro" id="IPR042201">
    <property type="entry name" value="FH2_Formin_sf"/>
</dbReference>
<evidence type="ECO:0000256" key="11">
    <source>
        <dbReference type="ARBA" id="ARBA00030904"/>
    </source>
</evidence>
<dbReference type="Gene3D" id="1.20.58.2220">
    <property type="entry name" value="Formin, FH2 domain"/>
    <property type="match status" value="1"/>
</dbReference>
<protein>
    <recommendedName>
        <fullName evidence="2">methionine--tRNA ligase</fullName>
        <ecNumber evidence="2">6.1.1.10</ecNumber>
    </recommendedName>
    <alternativeName>
        <fullName evidence="11">Methionyl-tRNA synthetase</fullName>
    </alternativeName>
</protein>
<evidence type="ECO:0000259" key="17">
    <source>
        <dbReference type="PROSITE" id="PS50886"/>
    </source>
</evidence>
<dbReference type="SUPFAM" id="SSF47323">
    <property type="entry name" value="Anticodon-binding domain of a subclass of class I aminoacyl-tRNA synthetases"/>
    <property type="match status" value="1"/>
</dbReference>
<evidence type="ECO:0000259" key="18">
    <source>
        <dbReference type="PROSITE" id="PS51444"/>
    </source>
</evidence>
<evidence type="ECO:0000256" key="4">
    <source>
        <dbReference type="ARBA" id="ARBA00022555"/>
    </source>
</evidence>
<evidence type="ECO:0000256" key="13">
    <source>
        <dbReference type="PROSITE-ProRule" id="PRU00209"/>
    </source>
</evidence>
<dbReference type="InterPro" id="IPR033911">
    <property type="entry name" value="MetRS_core"/>
</dbReference>
<dbReference type="Pfam" id="PF18027">
    <property type="entry name" value="Pepdidase_M14_N"/>
    <property type="match status" value="1"/>
</dbReference>
<evidence type="ECO:0000256" key="7">
    <source>
        <dbReference type="ARBA" id="ARBA00022840"/>
    </source>
</evidence>
<dbReference type="GO" id="GO:0004825">
    <property type="term" value="F:methionine-tRNA ligase activity"/>
    <property type="evidence" value="ECO:0007669"/>
    <property type="project" value="UniProtKB-EC"/>
</dbReference>
<dbReference type="PROSITE" id="PS51374">
    <property type="entry name" value="NDPK_LIKE"/>
    <property type="match status" value="1"/>
</dbReference>
<dbReference type="NCBIfam" id="TIGR00398">
    <property type="entry name" value="metG"/>
    <property type="match status" value="1"/>
</dbReference>
<comment type="catalytic activity">
    <reaction evidence="12">
        <text>tRNA(Met) + L-methionine + ATP = L-methionyl-tRNA(Met) + AMP + diphosphate</text>
        <dbReference type="Rhea" id="RHEA:13481"/>
        <dbReference type="Rhea" id="RHEA-COMP:9667"/>
        <dbReference type="Rhea" id="RHEA-COMP:9698"/>
        <dbReference type="ChEBI" id="CHEBI:30616"/>
        <dbReference type="ChEBI" id="CHEBI:33019"/>
        <dbReference type="ChEBI" id="CHEBI:57844"/>
        <dbReference type="ChEBI" id="CHEBI:78442"/>
        <dbReference type="ChEBI" id="CHEBI:78530"/>
        <dbReference type="ChEBI" id="CHEBI:456215"/>
        <dbReference type="EC" id="6.1.1.10"/>
    </reaction>
</comment>
<dbReference type="InterPro" id="IPR014758">
    <property type="entry name" value="Met-tRNA_synth"/>
</dbReference>
<evidence type="ECO:0000256" key="5">
    <source>
        <dbReference type="ARBA" id="ARBA00022598"/>
    </source>
</evidence>
<dbReference type="InterPro" id="IPR012340">
    <property type="entry name" value="NA-bd_OB-fold"/>
</dbReference>
<dbReference type="Gene3D" id="3.40.630.10">
    <property type="entry name" value="Zn peptidases"/>
    <property type="match status" value="1"/>
</dbReference>
<accession>A0A0M0K6C1</accession>
<dbReference type="NCBIfam" id="NF008900">
    <property type="entry name" value="PRK12267.1"/>
    <property type="match status" value="1"/>
</dbReference>
<dbReference type="OrthoDB" id="24670at2759"/>
<organism evidence="19 20">
    <name type="scientific">Chrysochromulina tobinii</name>
    <dbReference type="NCBI Taxonomy" id="1460289"/>
    <lineage>
        <taxon>Eukaryota</taxon>
        <taxon>Haptista</taxon>
        <taxon>Haptophyta</taxon>
        <taxon>Prymnesiophyceae</taxon>
        <taxon>Prymnesiales</taxon>
        <taxon>Chrysochromulinaceae</taxon>
        <taxon>Chrysochromulina</taxon>
    </lineage>
</organism>
<dbReference type="PROSITE" id="PS51444">
    <property type="entry name" value="FH2"/>
    <property type="match status" value="1"/>
</dbReference>
<comment type="similarity">
    <text evidence="14">Belongs to the NDK family.</text>
</comment>
<dbReference type="InterPro" id="IPR015413">
    <property type="entry name" value="Methionyl/Leucyl_tRNA_Synth"/>
</dbReference>
<dbReference type="InterPro" id="IPR034907">
    <property type="entry name" value="NDK-like_dom"/>
</dbReference>
<dbReference type="GO" id="GO:0005524">
    <property type="term" value="F:ATP binding"/>
    <property type="evidence" value="ECO:0007669"/>
    <property type="project" value="UniProtKB-KW"/>
</dbReference>
<dbReference type="InterPro" id="IPR002547">
    <property type="entry name" value="tRNA-bd_dom"/>
</dbReference>
<feature type="region of interest" description="Disordered" evidence="16">
    <location>
        <begin position="23"/>
        <end position="43"/>
    </location>
</feature>
<dbReference type="CDD" id="cd02799">
    <property type="entry name" value="tRNA_bind_EMAP-II_like"/>
    <property type="match status" value="1"/>
</dbReference>
<feature type="region of interest" description="Disordered" evidence="16">
    <location>
        <begin position="408"/>
        <end position="464"/>
    </location>
</feature>
<evidence type="ECO:0000256" key="2">
    <source>
        <dbReference type="ARBA" id="ARBA00012838"/>
    </source>
</evidence>
<dbReference type="SMART" id="SM00498">
    <property type="entry name" value="FH2"/>
    <property type="match status" value="1"/>
</dbReference>
<dbReference type="Gene3D" id="2.40.50.140">
    <property type="entry name" value="Nucleic acid-binding proteins"/>
    <property type="match status" value="1"/>
</dbReference>
<evidence type="ECO:0000256" key="8">
    <source>
        <dbReference type="ARBA" id="ARBA00022884"/>
    </source>
</evidence>